<comment type="caution">
    <text evidence="2">The sequence shown here is derived from an EMBL/GenBank/DDBJ whole genome shotgun (WGS) entry which is preliminary data.</text>
</comment>
<gene>
    <name evidence="2" type="ORF">BS329_11620</name>
</gene>
<keyword evidence="3" id="KW-1185">Reference proteome</keyword>
<dbReference type="OrthoDB" id="5148209at2"/>
<dbReference type="PROSITE" id="PS50943">
    <property type="entry name" value="HTH_CROC1"/>
    <property type="match status" value="1"/>
</dbReference>
<dbReference type="SMART" id="SM00530">
    <property type="entry name" value="HTH_XRE"/>
    <property type="match status" value="1"/>
</dbReference>
<dbReference type="Gene3D" id="1.10.260.40">
    <property type="entry name" value="lambda repressor-like DNA-binding domains"/>
    <property type="match status" value="1"/>
</dbReference>
<dbReference type="Pfam" id="PF13560">
    <property type="entry name" value="HTH_31"/>
    <property type="match status" value="1"/>
</dbReference>
<dbReference type="Proteomes" id="UP000187486">
    <property type="component" value="Unassembled WGS sequence"/>
</dbReference>
<name>A0A1R0KWS4_9PSEU</name>
<dbReference type="GO" id="GO:0003677">
    <property type="term" value="F:DNA binding"/>
    <property type="evidence" value="ECO:0007669"/>
    <property type="project" value="InterPro"/>
</dbReference>
<dbReference type="RefSeq" id="WP_076159207.1">
    <property type="nucleotide sequence ID" value="NZ_JBEZVB010000001.1"/>
</dbReference>
<organism evidence="2 3">
    <name type="scientific">Amycolatopsis coloradensis</name>
    <dbReference type="NCBI Taxonomy" id="76021"/>
    <lineage>
        <taxon>Bacteria</taxon>
        <taxon>Bacillati</taxon>
        <taxon>Actinomycetota</taxon>
        <taxon>Actinomycetes</taxon>
        <taxon>Pseudonocardiales</taxon>
        <taxon>Pseudonocardiaceae</taxon>
        <taxon>Amycolatopsis</taxon>
    </lineage>
</organism>
<dbReference type="STRING" id="76021.BS329_11620"/>
<evidence type="ECO:0000313" key="2">
    <source>
        <dbReference type="EMBL" id="OLZ53437.1"/>
    </source>
</evidence>
<evidence type="ECO:0000313" key="3">
    <source>
        <dbReference type="Proteomes" id="UP000187486"/>
    </source>
</evidence>
<dbReference type="AlphaFoldDB" id="A0A1R0KWS4"/>
<feature type="domain" description="HTH cro/C1-type" evidence="1">
    <location>
        <begin position="27"/>
        <end position="82"/>
    </location>
</feature>
<protein>
    <recommendedName>
        <fullName evidence="1">HTH cro/C1-type domain-containing protein</fullName>
    </recommendedName>
</protein>
<dbReference type="EMBL" id="MQUQ01000005">
    <property type="protein sequence ID" value="OLZ53437.1"/>
    <property type="molecule type" value="Genomic_DNA"/>
</dbReference>
<dbReference type="CDD" id="cd00093">
    <property type="entry name" value="HTH_XRE"/>
    <property type="match status" value="1"/>
</dbReference>
<dbReference type="SUPFAM" id="SSF47413">
    <property type="entry name" value="lambda repressor-like DNA-binding domains"/>
    <property type="match status" value="1"/>
</dbReference>
<evidence type="ECO:0000259" key="1">
    <source>
        <dbReference type="PROSITE" id="PS50943"/>
    </source>
</evidence>
<accession>A0A1R0KWS4</accession>
<dbReference type="InterPro" id="IPR001387">
    <property type="entry name" value="Cro/C1-type_HTH"/>
</dbReference>
<proteinExistence type="predicted"/>
<dbReference type="InterPro" id="IPR010982">
    <property type="entry name" value="Lambda_DNA-bd_dom_sf"/>
</dbReference>
<reference evidence="2 3" key="1">
    <citation type="submission" date="2016-01" db="EMBL/GenBank/DDBJ databases">
        <title>Amycolatopsis coloradensis genome sequencing and assembly.</title>
        <authorList>
            <person name="Mayilraj S."/>
        </authorList>
    </citation>
    <scope>NUCLEOTIDE SEQUENCE [LARGE SCALE GENOMIC DNA]</scope>
    <source>
        <strain evidence="2 3">DSM 44225</strain>
    </source>
</reference>
<sequence length="100" mass="11431">MNGRDSDKVPLLHDGSALDGMTAAEWLRRARKYRRLTQVQLAERSGVSKNHVSQLELGQRALSKVDTAVRLADGLNIAREHVWLVALRDFERKERARLKK</sequence>